<keyword evidence="1" id="KW-1133">Transmembrane helix</keyword>
<reference evidence="2 3" key="1">
    <citation type="submission" date="2024-04" db="EMBL/GenBank/DDBJ databases">
        <title>Tritrichomonas musculus Genome.</title>
        <authorList>
            <person name="Alves-Ferreira E."/>
            <person name="Grigg M."/>
            <person name="Lorenzi H."/>
            <person name="Galac M."/>
        </authorList>
    </citation>
    <scope>NUCLEOTIDE SEQUENCE [LARGE SCALE GENOMIC DNA]</scope>
    <source>
        <strain evidence="2 3">EAF2021</strain>
    </source>
</reference>
<evidence type="ECO:0008006" key="4">
    <source>
        <dbReference type="Google" id="ProtNLM"/>
    </source>
</evidence>
<evidence type="ECO:0000313" key="3">
    <source>
        <dbReference type="Proteomes" id="UP001470230"/>
    </source>
</evidence>
<keyword evidence="3" id="KW-1185">Reference proteome</keyword>
<dbReference type="EMBL" id="JAPFFF010000015">
    <property type="protein sequence ID" value="KAK8866795.1"/>
    <property type="molecule type" value="Genomic_DNA"/>
</dbReference>
<proteinExistence type="predicted"/>
<name>A0ABR2IP94_9EUKA</name>
<feature type="transmembrane region" description="Helical" evidence="1">
    <location>
        <begin position="110"/>
        <end position="130"/>
    </location>
</feature>
<keyword evidence="1" id="KW-0812">Transmembrane</keyword>
<dbReference type="Proteomes" id="UP001470230">
    <property type="component" value="Unassembled WGS sequence"/>
</dbReference>
<accession>A0ABR2IP94</accession>
<protein>
    <recommendedName>
        <fullName evidence="4">Ubiquitin-like domain-containing protein</fullName>
    </recommendedName>
</protein>
<gene>
    <name evidence="2" type="ORF">M9Y10_009763</name>
</gene>
<keyword evidence="1" id="KW-0472">Membrane</keyword>
<evidence type="ECO:0000256" key="1">
    <source>
        <dbReference type="SAM" id="Phobius"/>
    </source>
</evidence>
<organism evidence="2 3">
    <name type="scientific">Tritrichomonas musculus</name>
    <dbReference type="NCBI Taxonomy" id="1915356"/>
    <lineage>
        <taxon>Eukaryota</taxon>
        <taxon>Metamonada</taxon>
        <taxon>Parabasalia</taxon>
        <taxon>Tritrichomonadida</taxon>
        <taxon>Tritrichomonadidae</taxon>
        <taxon>Tritrichomonas</taxon>
    </lineage>
</organism>
<sequence>MFDEGNRTVTVTLFDGETKIKIDNVPSDATASSLLSRLLTIDLLNNVEGDVAIMCGDNILSRSSYIDDDEIKLVIQPKKRRFFVSFFLLILFLSIHATPIIMILLDYRLWYVLTIYVVSLFVLGIFCLILKPSANTFNDLWNFGSTNIVVIDVLVLFLKSLLPSFRLENVLLNQ</sequence>
<evidence type="ECO:0000313" key="2">
    <source>
        <dbReference type="EMBL" id="KAK8866795.1"/>
    </source>
</evidence>
<comment type="caution">
    <text evidence="2">The sequence shown here is derived from an EMBL/GenBank/DDBJ whole genome shotgun (WGS) entry which is preliminary data.</text>
</comment>
<feature type="transmembrane region" description="Helical" evidence="1">
    <location>
        <begin position="142"/>
        <end position="162"/>
    </location>
</feature>
<feature type="transmembrane region" description="Helical" evidence="1">
    <location>
        <begin position="82"/>
        <end position="104"/>
    </location>
</feature>